<evidence type="ECO:0000256" key="5">
    <source>
        <dbReference type="PROSITE-ProRule" id="PRU00333"/>
    </source>
</evidence>
<comment type="cofactor">
    <cofactor evidence="5">
        <name>Zn(2+)</name>
        <dbReference type="ChEBI" id="CHEBI:29105"/>
    </cofactor>
</comment>
<dbReference type="InterPro" id="IPR003726">
    <property type="entry name" value="HCY_dom"/>
</dbReference>
<dbReference type="InParanoid" id="A0A316YMK6"/>
<dbReference type="GO" id="GO:0032259">
    <property type="term" value="P:methylation"/>
    <property type="evidence" value="ECO:0007669"/>
    <property type="project" value="UniProtKB-KW"/>
</dbReference>
<dbReference type="PANTHER" id="PTHR46015:SF1">
    <property type="entry name" value="HOMOCYSTEINE S-METHYLTRANSFERASE-LIKE ISOFORM 1"/>
    <property type="match status" value="1"/>
</dbReference>
<feature type="binding site" evidence="5">
    <location>
        <position position="394"/>
    </location>
    <ligand>
        <name>Zn(2+)</name>
        <dbReference type="ChEBI" id="CHEBI:29105"/>
    </ligand>
</feature>
<reference evidence="7 8" key="1">
    <citation type="journal article" date="2018" name="Mol. Biol. Evol.">
        <title>Broad Genomic Sampling Reveals a Smut Pathogenic Ancestry of the Fungal Clade Ustilaginomycotina.</title>
        <authorList>
            <person name="Kijpornyongpan T."/>
            <person name="Mondo S.J."/>
            <person name="Barry K."/>
            <person name="Sandor L."/>
            <person name="Lee J."/>
            <person name="Lipzen A."/>
            <person name="Pangilinan J."/>
            <person name="LaButti K."/>
            <person name="Hainaut M."/>
            <person name="Henrissat B."/>
            <person name="Grigoriev I.V."/>
            <person name="Spatafora J.W."/>
            <person name="Aime M.C."/>
        </authorList>
    </citation>
    <scope>NUCLEOTIDE SEQUENCE [LARGE SCALE GENOMIC DNA]</scope>
    <source>
        <strain evidence="7 8">MCA 4198</strain>
    </source>
</reference>
<feature type="domain" description="Hcy-binding" evidence="6">
    <location>
        <begin position="5"/>
        <end position="408"/>
    </location>
</feature>
<dbReference type="SUPFAM" id="SSF82282">
    <property type="entry name" value="Homocysteine S-methyltransferase"/>
    <property type="match status" value="1"/>
</dbReference>
<sequence length="409" mass="44028">MDRLAENIASIREARLAILDGGFATHLEDAYGQDLSGRLWSASLLLDNKERCDGPSSTSSSGATTKRASGKELIKATHRDFIKAGADIILTSTYQASRLAFELAGYSDKLADELLVQSVGLAAQVRSEDERGQGRKRTLVGLSLGPFGAALANGSEYTGDYFLPTKQSPKSGPTPSLLDLEQFHLQRLQTIFGSAQAEAVDVVAFETIPRLDEAIAARRATSKIRAKMGEGVIVYASFVFPDGTRLPYPPLAQTDARQQDHFADLLAATLGKQPDESEAGAPLDGIGINCTKPYYIRPLVQSLTDAVTKLQEQGVIRKQPYLFLYPDGGLVWDGQARKWRPAANGPSNNDVDRGGWASQLVNVANDVLRMSTPEDQEATGRGLGWKAVILGGCCKASVSDIASLRNLTD</sequence>
<name>A0A316YMK6_9BASI</name>
<dbReference type="AlphaFoldDB" id="A0A316YMK6"/>
<protein>
    <submittedName>
        <fullName evidence="7">Homocysteine S-methyltransferase</fullName>
    </submittedName>
</protein>
<proteinExistence type="predicted"/>
<dbReference type="Gene3D" id="3.20.20.330">
    <property type="entry name" value="Homocysteine-binding-like domain"/>
    <property type="match status" value="1"/>
</dbReference>
<dbReference type="GO" id="GO:0009086">
    <property type="term" value="P:methionine biosynthetic process"/>
    <property type="evidence" value="ECO:0007669"/>
    <property type="project" value="TreeGrafter"/>
</dbReference>
<feature type="binding site" evidence="5">
    <location>
        <position position="290"/>
    </location>
    <ligand>
        <name>Zn(2+)</name>
        <dbReference type="ChEBI" id="CHEBI:29105"/>
    </ligand>
</feature>
<dbReference type="Pfam" id="PF02574">
    <property type="entry name" value="S-methyl_trans"/>
    <property type="match status" value="1"/>
</dbReference>
<gene>
    <name evidence="7" type="ORF">FA10DRAFT_266966</name>
</gene>
<accession>A0A316YMK6</accession>
<evidence type="ECO:0000256" key="2">
    <source>
        <dbReference type="ARBA" id="ARBA00022679"/>
    </source>
</evidence>
<keyword evidence="1 5" id="KW-0489">Methyltransferase</keyword>
<evidence type="ECO:0000256" key="1">
    <source>
        <dbReference type="ARBA" id="ARBA00022603"/>
    </source>
</evidence>
<dbReference type="GeneID" id="37043637"/>
<dbReference type="GO" id="GO:0008898">
    <property type="term" value="F:S-adenosylmethionine-homocysteine S-methyltransferase activity"/>
    <property type="evidence" value="ECO:0007669"/>
    <property type="project" value="TreeGrafter"/>
</dbReference>
<dbReference type="InterPro" id="IPR051486">
    <property type="entry name" value="Hcy_S-methyltransferase"/>
</dbReference>
<keyword evidence="3 5" id="KW-0479">Metal-binding</keyword>
<dbReference type="GO" id="GO:0046872">
    <property type="term" value="F:metal ion binding"/>
    <property type="evidence" value="ECO:0007669"/>
    <property type="project" value="UniProtKB-KW"/>
</dbReference>
<dbReference type="PANTHER" id="PTHR46015">
    <property type="entry name" value="ZGC:172121"/>
    <property type="match status" value="1"/>
</dbReference>
<organism evidence="7 8">
    <name type="scientific">Acaromyces ingoldii</name>
    <dbReference type="NCBI Taxonomy" id="215250"/>
    <lineage>
        <taxon>Eukaryota</taxon>
        <taxon>Fungi</taxon>
        <taxon>Dikarya</taxon>
        <taxon>Basidiomycota</taxon>
        <taxon>Ustilaginomycotina</taxon>
        <taxon>Exobasidiomycetes</taxon>
        <taxon>Exobasidiales</taxon>
        <taxon>Cryptobasidiaceae</taxon>
        <taxon>Acaromyces</taxon>
    </lineage>
</organism>
<keyword evidence="8" id="KW-1185">Reference proteome</keyword>
<dbReference type="FunCoup" id="A0A316YMK6">
    <property type="interactions" value="13"/>
</dbReference>
<dbReference type="STRING" id="215250.A0A316YMK6"/>
<dbReference type="EMBL" id="KZ819636">
    <property type="protein sequence ID" value="PWN90489.1"/>
    <property type="molecule type" value="Genomic_DNA"/>
</dbReference>
<evidence type="ECO:0000256" key="4">
    <source>
        <dbReference type="ARBA" id="ARBA00022833"/>
    </source>
</evidence>
<dbReference type="GO" id="GO:0033528">
    <property type="term" value="P:S-methylmethionine cycle"/>
    <property type="evidence" value="ECO:0007669"/>
    <property type="project" value="TreeGrafter"/>
</dbReference>
<evidence type="ECO:0000256" key="3">
    <source>
        <dbReference type="ARBA" id="ARBA00022723"/>
    </source>
</evidence>
<dbReference type="Proteomes" id="UP000245768">
    <property type="component" value="Unassembled WGS sequence"/>
</dbReference>
<keyword evidence="4 5" id="KW-0862">Zinc</keyword>
<evidence type="ECO:0000313" key="8">
    <source>
        <dbReference type="Proteomes" id="UP000245768"/>
    </source>
</evidence>
<dbReference type="PROSITE" id="PS50970">
    <property type="entry name" value="HCY"/>
    <property type="match status" value="1"/>
</dbReference>
<keyword evidence="2 5" id="KW-0808">Transferase</keyword>
<evidence type="ECO:0000313" key="7">
    <source>
        <dbReference type="EMBL" id="PWN90489.1"/>
    </source>
</evidence>
<feature type="binding site" evidence="5">
    <location>
        <position position="393"/>
    </location>
    <ligand>
        <name>Zn(2+)</name>
        <dbReference type="ChEBI" id="CHEBI:29105"/>
    </ligand>
</feature>
<dbReference type="RefSeq" id="XP_025377687.1">
    <property type="nucleotide sequence ID" value="XM_025521721.1"/>
</dbReference>
<dbReference type="OrthoDB" id="261426at2759"/>
<evidence type="ECO:0000259" key="6">
    <source>
        <dbReference type="PROSITE" id="PS50970"/>
    </source>
</evidence>
<dbReference type="InterPro" id="IPR036589">
    <property type="entry name" value="HCY_dom_sf"/>
</dbReference>